<dbReference type="InterPro" id="IPR001139">
    <property type="entry name" value="Glyco_hydro_30"/>
</dbReference>
<keyword evidence="2 5" id="KW-0732">Signal</keyword>
<dbReference type="eggNOG" id="COG5520">
    <property type="taxonomic scope" value="Bacteria"/>
</dbReference>
<dbReference type="InterPro" id="IPR033453">
    <property type="entry name" value="Glyco_hydro_30_TIM-barrel"/>
</dbReference>
<evidence type="ECO:0000256" key="1">
    <source>
        <dbReference type="ARBA" id="ARBA00005382"/>
    </source>
</evidence>
<dbReference type="PANTHER" id="PTHR11069">
    <property type="entry name" value="GLUCOSYLCERAMIDASE"/>
    <property type="match status" value="1"/>
</dbReference>
<evidence type="ECO:0000256" key="4">
    <source>
        <dbReference type="RuleBase" id="RU361188"/>
    </source>
</evidence>
<dbReference type="EMBL" id="CP003557">
    <property type="protein sequence ID" value="AFN73361.1"/>
    <property type="molecule type" value="Genomic_DNA"/>
</dbReference>
<dbReference type="OrthoDB" id="9806701at2"/>
<dbReference type="HOGENOM" id="CLU_014379_1_1_10"/>
<reference evidence="8 9" key="1">
    <citation type="journal article" date="2013" name="PLoS ONE">
        <title>Genomic analysis of Melioribacter roseus, facultatively anaerobic organotrophic bacterium representing a novel deep lineage within Bacteriodetes/Chlorobi group.</title>
        <authorList>
            <person name="Kadnikov V.V."/>
            <person name="Mardanov A.V."/>
            <person name="Podosokorskaya O.A."/>
            <person name="Gavrilov S.N."/>
            <person name="Kublanov I.V."/>
            <person name="Beletsky A.V."/>
            <person name="Bonch-Osmolovskaya E.A."/>
            <person name="Ravin N.V."/>
        </authorList>
    </citation>
    <scope>NUCLEOTIDE SEQUENCE [LARGE SCALE GENOMIC DNA]</scope>
    <source>
        <strain evidence="9">JCM 17771 / P3M-2</strain>
    </source>
</reference>
<comment type="similarity">
    <text evidence="1 4">Belongs to the glycosyl hydrolase 30 family.</text>
</comment>
<dbReference type="GO" id="GO:0004348">
    <property type="term" value="F:glucosylceramidase activity"/>
    <property type="evidence" value="ECO:0007669"/>
    <property type="project" value="InterPro"/>
</dbReference>
<keyword evidence="3 4" id="KW-0378">Hydrolase</keyword>
<proteinExistence type="inferred from homology"/>
<feature type="chain" id="PRO_5003707521" evidence="5">
    <location>
        <begin position="20"/>
        <end position="498"/>
    </location>
</feature>
<feature type="signal peptide" evidence="5">
    <location>
        <begin position="1"/>
        <end position="19"/>
    </location>
</feature>
<evidence type="ECO:0000256" key="5">
    <source>
        <dbReference type="SAM" id="SignalP"/>
    </source>
</evidence>
<dbReference type="PRINTS" id="PR00843">
    <property type="entry name" value="GLHYDRLASE30"/>
</dbReference>
<dbReference type="Gene3D" id="3.20.20.80">
    <property type="entry name" value="Glycosidases"/>
    <property type="match status" value="1"/>
</dbReference>
<sequence>MKRTNLLFVLLIIIAAACARDGYEYSEAVVVQTSKSGDKLSEKGLFNLSSQGYNSDILIKLEPDTLYQKIVGFGGAFTESSAYVLNQISPEKRTEVLNAYFSKSGADYSLMRTHINSCDFSLKNYSYADVPGDTALKYFTVKEDLDDLVPLIKDARKISAEGFKLLASPWTAPPWMKDNNDWNGGSLKPEYYPVWAKFFVKYIEAYDSLGIDIWGVTVENEPLGNDENWESMIYTPEQMADFVKNHLGPTFQKEGIDANILIYDQNRDEVVEWAEKILGDPDAAKYVWGTAVHWYSSTISWYPEALNEVHKKFPDKHLMHTEGCIDSEVPVWKDDLWYWSKEATDWGYDWASPETKHLHPKYVPVFRYARDIIGGLNSWLTGWIDWNIVLDDKGGPNHAQNWCIAPVIVKPEEDEVYYTPLYYVMSHFSKYIRPGAHRIKLDINNSGIMATAAINEDISIAVELFNPTEKEFTYSVEIAGKYINYNLPGNSLQTIIIK</sequence>
<keyword evidence="4" id="KW-0326">Glycosidase</keyword>
<dbReference type="InterPro" id="IPR033452">
    <property type="entry name" value="GH30_C"/>
</dbReference>
<dbReference type="KEGG" id="mro:MROS_0117"/>
<dbReference type="PANTHER" id="PTHR11069:SF23">
    <property type="entry name" value="LYSOSOMAL ACID GLUCOSYLCERAMIDASE"/>
    <property type="match status" value="1"/>
</dbReference>
<accession>I7A056</accession>
<dbReference type="InterPro" id="IPR017853">
    <property type="entry name" value="GH"/>
</dbReference>
<dbReference type="STRING" id="1191523.MROS_0117"/>
<dbReference type="AlphaFoldDB" id="I7A056"/>
<dbReference type="PROSITE" id="PS51257">
    <property type="entry name" value="PROKAR_LIPOPROTEIN"/>
    <property type="match status" value="1"/>
</dbReference>
<evidence type="ECO:0000256" key="3">
    <source>
        <dbReference type="ARBA" id="ARBA00022801"/>
    </source>
</evidence>
<name>I7A056_MELRP</name>
<dbReference type="Proteomes" id="UP000009011">
    <property type="component" value="Chromosome"/>
</dbReference>
<evidence type="ECO:0000256" key="2">
    <source>
        <dbReference type="ARBA" id="ARBA00022729"/>
    </source>
</evidence>
<feature type="domain" description="Glycosyl hydrolase family 30 beta sandwich" evidence="7">
    <location>
        <begin position="435"/>
        <end position="495"/>
    </location>
</feature>
<dbReference type="Pfam" id="PF17189">
    <property type="entry name" value="Glyco_hydro_30C"/>
    <property type="match status" value="1"/>
</dbReference>
<dbReference type="SUPFAM" id="SSF51445">
    <property type="entry name" value="(Trans)glycosidases"/>
    <property type="match status" value="1"/>
</dbReference>
<gene>
    <name evidence="8" type="ordered locus">MROS_0117</name>
</gene>
<protein>
    <submittedName>
        <fullName evidence="8">Glycosyl hydrolase, family 30</fullName>
    </submittedName>
</protein>
<evidence type="ECO:0000259" key="7">
    <source>
        <dbReference type="Pfam" id="PF17189"/>
    </source>
</evidence>
<dbReference type="GO" id="GO:0016020">
    <property type="term" value="C:membrane"/>
    <property type="evidence" value="ECO:0007669"/>
    <property type="project" value="GOC"/>
</dbReference>
<dbReference type="PATRIC" id="fig|1191523.3.peg.120"/>
<dbReference type="Pfam" id="PF02055">
    <property type="entry name" value="Glyco_hydro_30"/>
    <property type="match status" value="1"/>
</dbReference>
<evidence type="ECO:0000313" key="8">
    <source>
        <dbReference type="EMBL" id="AFN73361.1"/>
    </source>
</evidence>
<dbReference type="GO" id="GO:0006680">
    <property type="term" value="P:glucosylceramide catabolic process"/>
    <property type="evidence" value="ECO:0007669"/>
    <property type="project" value="TreeGrafter"/>
</dbReference>
<evidence type="ECO:0000313" key="9">
    <source>
        <dbReference type="Proteomes" id="UP000009011"/>
    </source>
</evidence>
<keyword evidence="9" id="KW-1185">Reference proteome</keyword>
<dbReference type="RefSeq" id="WP_014854798.1">
    <property type="nucleotide sequence ID" value="NC_018178.1"/>
</dbReference>
<feature type="domain" description="Glycosyl hydrolase family 30 TIM-barrel" evidence="6">
    <location>
        <begin position="70"/>
        <end position="432"/>
    </location>
</feature>
<organism evidence="8 9">
    <name type="scientific">Melioribacter roseus (strain DSM 23840 / JCM 17771 / VKM B-2668 / P3M-2)</name>
    <dbReference type="NCBI Taxonomy" id="1191523"/>
    <lineage>
        <taxon>Bacteria</taxon>
        <taxon>Pseudomonadati</taxon>
        <taxon>Ignavibacteriota</taxon>
        <taxon>Ignavibacteria</taxon>
        <taxon>Ignavibacteriales</taxon>
        <taxon>Melioribacteraceae</taxon>
        <taxon>Melioribacter</taxon>
    </lineage>
</organism>
<evidence type="ECO:0000259" key="6">
    <source>
        <dbReference type="Pfam" id="PF02055"/>
    </source>
</evidence>